<evidence type="ECO:0000313" key="3">
    <source>
        <dbReference type="Proteomes" id="UP000287033"/>
    </source>
</evidence>
<sequence>MRFAPKVNGGAAAGTGNKYQGNEAKHSAWVASHETAWRLGGLSIPGSVHGLRGPELHESWDVPKFMWLLQEPAATRKFIRRFLDELFKKLSFKK</sequence>
<comment type="caution">
    <text evidence="2">The sequence shown here is derived from an EMBL/GenBank/DDBJ whole genome shotgun (WGS) entry which is preliminary data.</text>
</comment>
<accession>A0A401RMP1</accession>
<proteinExistence type="predicted"/>
<dbReference type="AlphaFoldDB" id="A0A401RMP1"/>
<protein>
    <submittedName>
        <fullName evidence="2">Uncharacterized protein</fullName>
    </submittedName>
</protein>
<keyword evidence="3" id="KW-1185">Reference proteome</keyword>
<name>A0A401RMP1_CHIPU</name>
<evidence type="ECO:0000313" key="2">
    <source>
        <dbReference type="EMBL" id="GCC19398.1"/>
    </source>
</evidence>
<dbReference type="EMBL" id="BEZZ01003299">
    <property type="protein sequence ID" value="GCC19398.1"/>
    <property type="molecule type" value="Genomic_DNA"/>
</dbReference>
<gene>
    <name evidence="2" type="ORF">chiPu_0021065</name>
</gene>
<organism evidence="2 3">
    <name type="scientific">Chiloscyllium punctatum</name>
    <name type="common">Brownbanded bambooshark</name>
    <name type="synonym">Hemiscyllium punctatum</name>
    <dbReference type="NCBI Taxonomy" id="137246"/>
    <lineage>
        <taxon>Eukaryota</taxon>
        <taxon>Metazoa</taxon>
        <taxon>Chordata</taxon>
        <taxon>Craniata</taxon>
        <taxon>Vertebrata</taxon>
        <taxon>Chondrichthyes</taxon>
        <taxon>Elasmobranchii</taxon>
        <taxon>Galeomorphii</taxon>
        <taxon>Galeoidea</taxon>
        <taxon>Orectolobiformes</taxon>
        <taxon>Hemiscylliidae</taxon>
        <taxon>Chiloscyllium</taxon>
    </lineage>
</organism>
<reference evidence="2 3" key="1">
    <citation type="journal article" date="2018" name="Nat. Ecol. Evol.">
        <title>Shark genomes provide insights into elasmobranch evolution and the origin of vertebrates.</title>
        <authorList>
            <person name="Hara Y"/>
            <person name="Yamaguchi K"/>
            <person name="Onimaru K"/>
            <person name="Kadota M"/>
            <person name="Koyanagi M"/>
            <person name="Keeley SD"/>
            <person name="Tatsumi K"/>
            <person name="Tanaka K"/>
            <person name="Motone F"/>
            <person name="Kageyama Y"/>
            <person name="Nozu R"/>
            <person name="Adachi N"/>
            <person name="Nishimura O"/>
            <person name="Nakagawa R"/>
            <person name="Tanegashima C"/>
            <person name="Kiyatake I"/>
            <person name="Matsumoto R"/>
            <person name="Murakumo K"/>
            <person name="Nishida K"/>
            <person name="Terakita A"/>
            <person name="Kuratani S"/>
            <person name="Sato K"/>
            <person name="Hyodo S Kuraku.S."/>
        </authorList>
    </citation>
    <scope>NUCLEOTIDE SEQUENCE [LARGE SCALE GENOMIC DNA]</scope>
</reference>
<evidence type="ECO:0000256" key="1">
    <source>
        <dbReference type="SAM" id="MobiDB-lite"/>
    </source>
</evidence>
<dbReference type="Proteomes" id="UP000287033">
    <property type="component" value="Unassembled WGS sequence"/>
</dbReference>
<feature type="region of interest" description="Disordered" evidence="1">
    <location>
        <begin position="1"/>
        <end position="25"/>
    </location>
</feature>